<dbReference type="AlphaFoldDB" id="A0A9W7YHJ9"/>
<feature type="compositionally biased region" description="Basic residues" evidence="1">
    <location>
        <begin position="8"/>
        <end position="18"/>
    </location>
</feature>
<name>A0A9W7YHJ9_9FUNG</name>
<feature type="transmembrane region" description="Helical" evidence="2">
    <location>
        <begin position="431"/>
        <end position="451"/>
    </location>
</feature>
<feature type="compositionally biased region" description="Polar residues" evidence="1">
    <location>
        <begin position="109"/>
        <end position="127"/>
    </location>
</feature>
<evidence type="ECO:0000313" key="4">
    <source>
        <dbReference type="Proteomes" id="UP001143981"/>
    </source>
</evidence>
<feature type="compositionally biased region" description="Basic and acidic residues" evidence="1">
    <location>
        <begin position="139"/>
        <end position="152"/>
    </location>
</feature>
<feature type="region of interest" description="Disordered" evidence="1">
    <location>
        <begin position="207"/>
        <end position="235"/>
    </location>
</feature>
<keyword evidence="2" id="KW-0472">Membrane</keyword>
<dbReference type="Proteomes" id="UP001143981">
    <property type="component" value="Unassembled WGS sequence"/>
</dbReference>
<feature type="region of interest" description="Disordered" evidence="1">
    <location>
        <begin position="255"/>
        <end position="278"/>
    </location>
</feature>
<feature type="region of interest" description="Disordered" evidence="1">
    <location>
        <begin position="1"/>
        <end position="166"/>
    </location>
</feature>
<reference evidence="3" key="1">
    <citation type="submission" date="2022-07" db="EMBL/GenBank/DDBJ databases">
        <title>Phylogenomic reconstructions and comparative analyses of Kickxellomycotina fungi.</title>
        <authorList>
            <person name="Reynolds N.K."/>
            <person name="Stajich J.E."/>
            <person name="Barry K."/>
            <person name="Grigoriev I.V."/>
            <person name="Crous P."/>
            <person name="Smith M.E."/>
        </authorList>
    </citation>
    <scope>NUCLEOTIDE SEQUENCE</scope>
    <source>
        <strain evidence="3">BCRC 34381</strain>
    </source>
</reference>
<feature type="compositionally biased region" description="Low complexity" evidence="1">
    <location>
        <begin position="258"/>
        <end position="278"/>
    </location>
</feature>
<evidence type="ECO:0000313" key="3">
    <source>
        <dbReference type="EMBL" id="KAJ1736105.1"/>
    </source>
</evidence>
<feature type="transmembrane region" description="Helical" evidence="2">
    <location>
        <begin position="463"/>
        <end position="482"/>
    </location>
</feature>
<evidence type="ECO:0000256" key="2">
    <source>
        <dbReference type="SAM" id="Phobius"/>
    </source>
</evidence>
<keyword evidence="4" id="KW-1185">Reference proteome</keyword>
<proteinExistence type="predicted"/>
<feature type="compositionally biased region" description="Basic and acidic residues" evidence="1">
    <location>
        <begin position="207"/>
        <end position="222"/>
    </location>
</feature>
<feature type="region of interest" description="Disordered" evidence="1">
    <location>
        <begin position="298"/>
        <end position="345"/>
    </location>
</feature>
<gene>
    <name evidence="3" type="ORF">LPJ61_000155</name>
</gene>
<feature type="compositionally biased region" description="Low complexity" evidence="1">
    <location>
        <begin position="19"/>
        <end position="50"/>
    </location>
</feature>
<feature type="compositionally biased region" description="Acidic residues" evidence="1">
    <location>
        <begin position="66"/>
        <end position="80"/>
    </location>
</feature>
<accession>A0A9W7YHJ9</accession>
<dbReference type="OrthoDB" id="5599112at2759"/>
<comment type="caution">
    <text evidence="3">The sequence shown here is derived from an EMBL/GenBank/DDBJ whole genome shotgun (WGS) entry which is preliminary data.</text>
</comment>
<organism evidence="3 4">
    <name type="scientific">Coemansia biformis</name>
    <dbReference type="NCBI Taxonomy" id="1286918"/>
    <lineage>
        <taxon>Eukaryota</taxon>
        <taxon>Fungi</taxon>
        <taxon>Fungi incertae sedis</taxon>
        <taxon>Zoopagomycota</taxon>
        <taxon>Kickxellomycotina</taxon>
        <taxon>Kickxellomycetes</taxon>
        <taxon>Kickxellales</taxon>
        <taxon>Kickxellaceae</taxon>
        <taxon>Coemansia</taxon>
    </lineage>
</organism>
<protein>
    <submittedName>
        <fullName evidence="3">Uncharacterized protein</fullName>
    </submittedName>
</protein>
<feature type="compositionally biased region" description="Basic and acidic residues" evidence="1">
    <location>
        <begin position="318"/>
        <end position="345"/>
    </location>
</feature>
<evidence type="ECO:0000256" key="1">
    <source>
        <dbReference type="SAM" id="MobiDB-lite"/>
    </source>
</evidence>
<keyword evidence="2" id="KW-1133">Transmembrane helix</keyword>
<feature type="region of interest" description="Disordered" evidence="1">
    <location>
        <begin position="385"/>
        <end position="404"/>
    </location>
</feature>
<keyword evidence="2" id="KW-0812">Transmembrane</keyword>
<sequence>MARPRTSTNKKRRTKRTRAGTGSSSGLATPPGAAAQVAAEHAPDSASAAADEGHADPALSAAASDGDLEDREEEEEDGEEATVSADGRSVDGAANGDGGSEDAAATDRGATNGTEKYSVDVPSTTGGAQCDTEDQLEDIYTRADDHVERAQDADAEATPDDAGLGSAAELTDLEDSEAVLLASNLDDSMYHSHAGSSFVDEVHAIEESQHISEPSSADHGDEAVEAEAAEEPAARKYVVTPSAFAAGDEPETIAHIRPPSAACDPPSDAEAASSSDHPTTVGVQAVADSFVHVGRALGGEAADERPLDDAGTNADPMSNRDESKKAERAANKAIDDTKSAAKDTANKASKAVKDAADDISSAADSAAAKAKDVLDDAEKSARKTVADANAKAQSAMGRAKESSERFARKALDEANEAEKALEKQAKATSPAVLRTLGVLAAALAAVSGYYFRLPGRDNQRIGFAGGVASAIIGLGTLATAFIRRNT</sequence>
<dbReference type="EMBL" id="JANBOI010000003">
    <property type="protein sequence ID" value="KAJ1736105.1"/>
    <property type="molecule type" value="Genomic_DNA"/>
</dbReference>